<comment type="caution">
    <text evidence="1">The sequence shown here is derived from an EMBL/GenBank/DDBJ whole genome shotgun (WGS) entry which is preliminary data.</text>
</comment>
<dbReference type="Proteomes" id="UP000230233">
    <property type="component" value="Chromosome II"/>
</dbReference>
<keyword evidence="2" id="KW-1185">Reference proteome</keyword>
<dbReference type="AlphaFoldDB" id="A0A2G5V4P8"/>
<evidence type="ECO:0000313" key="2">
    <source>
        <dbReference type="Proteomes" id="UP000230233"/>
    </source>
</evidence>
<protein>
    <submittedName>
        <fullName evidence="1">Uncharacterized protein</fullName>
    </submittedName>
</protein>
<sequence>MVIEASSWKMDALSFLDNYYPAPRDSQPSMKIAPSFFGDVKEPIVVVGSPGIEASVQTTLTGPIHLCPFKDSVELFRKQLQIQKENTTGAQNDINKINANTFKKVESLLGKKLCKEMMRDN</sequence>
<reference evidence="2" key="1">
    <citation type="submission" date="2017-10" db="EMBL/GenBank/DDBJ databases">
        <title>Rapid genome shrinkage in a self-fertile nematode reveals novel sperm competition proteins.</title>
        <authorList>
            <person name="Yin D."/>
            <person name="Schwarz E.M."/>
            <person name="Thomas C.G."/>
            <person name="Felde R.L."/>
            <person name="Korf I.F."/>
            <person name="Cutter A.D."/>
            <person name="Schartner C.M."/>
            <person name="Ralston E.J."/>
            <person name="Meyer B.J."/>
            <person name="Haag E.S."/>
        </authorList>
    </citation>
    <scope>NUCLEOTIDE SEQUENCE [LARGE SCALE GENOMIC DNA]</scope>
    <source>
        <strain evidence="2">JU1422</strain>
    </source>
</reference>
<evidence type="ECO:0000313" key="1">
    <source>
        <dbReference type="EMBL" id="PIC46774.1"/>
    </source>
</evidence>
<dbReference type="EMBL" id="PDUG01000002">
    <property type="protein sequence ID" value="PIC46774.1"/>
    <property type="molecule type" value="Genomic_DNA"/>
</dbReference>
<organism evidence="1 2">
    <name type="scientific">Caenorhabditis nigoni</name>
    <dbReference type="NCBI Taxonomy" id="1611254"/>
    <lineage>
        <taxon>Eukaryota</taxon>
        <taxon>Metazoa</taxon>
        <taxon>Ecdysozoa</taxon>
        <taxon>Nematoda</taxon>
        <taxon>Chromadorea</taxon>
        <taxon>Rhabditida</taxon>
        <taxon>Rhabditina</taxon>
        <taxon>Rhabditomorpha</taxon>
        <taxon>Rhabditoidea</taxon>
        <taxon>Rhabditidae</taxon>
        <taxon>Peloderinae</taxon>
        <taxon>Caenorhabditis</taxon>
    </lineage>
</organism>
<gene>
    <name evidence="1" type="primary">Cni-ZK177.9</name>
    <name evidence="1" type="synonym">Cnig_chr_II.g6358</name>
    <name evidence="1" type="ORF">B9Z55_006358</name>
</gene>
<proteinExistence type="predicted"/>
<accession>A0A2G5V4P8</accession>
<dbReference type="OrthoDB" id="10300831at2759"/>
<name>A0A2G5V4P8_9PELO</name>